<keyword evidence="3" id="KW-1185">Reference proteome</keyword>
<protein>
    <recommendedName>
        <fullName evidence="4">Lipoprotein</fullName>
    </recommendedName>
</protein>
<dbReference type="AlphaFoldDB" id="A0A1M5QW61"/>
<feature type="coiled-coil region" evidence="1">
    <location>
        <begin position="78"/>
        <end position="112"/>
    </location>
</feature>
<dbReference type="RefSeq" id="WP_073022043.1">
    <property type="nucleotide sequence ID" value="NZ_FQWF01000020.1"/>
</dbReference>
<gene>
    <name evidence="2" type="ORF">SAMN05444372_1207</name>
</gene>
<evidence type="ECO:0000313" key="2">
    <source>
        <dbReference type="EMBL" id="SHH17949.1"/>
    </source>
</evidence>
<proteinExistence type="predicted"/>
<organism evidence="2 3">
    <name type="scientific">Flavobacterium micromati</name>
    <dbReference type="NCBI Taxonomy" id="229205"/>
    <lineage>
        <taxon>Bacteria</taxon>
        <taxon>Pseudomonadati</taxon>
        <taxon>Bacteroidota</taxon>
        <taxon>Flavobacteriia</taxon>
        <taxon>Flavobacteriales</taxon>
        <taxon>Flavobacteriaceae</taxon>
        <taxon>Flavobacterium</taxon>
    </lineage>
</organism>
<dbReference type="OrthoDB" id="1346349at2"/>
<evidence type="ECO:0000256" key="1">
    <source>
        <dbReference type="SAM" id="Coils"/>
    </source>
</evidence>
<sequence length="224" mass="25225">MENIKLVLGMVAIAIMFTACKDEREEQAQMKVDSYVVYVDSVSAISEVDAVENWEGIESSYQLRYEEAEVSMSDLKDSAQTQTKLDASKEKYEALKAKVEAQRIAAEAAKTTSNTKQQMRNSLFGDGKIGDDMNFAWVNAANIHNVYQQFVGTVDNNKDKYSREDWDEIKLLYEALDSRKNTVEKEGLSAQDNRKIAGLKAKFAPMYSVNRIGAKSSEMKEAKQ</sequence>
<dbReference type="PROSITE" id="PS51257">
    <property type="entry name" value="PROKAR_LIPOPROTEIN"/>
    <property type="match status" value="1"/>
</dbReference>
<accession>A0A1M5QW61</accession>
<name>A0A1M5QW61_9FLAO</name>
<dbReference type="Proteomes" id="UP000184020">
    <property type="component" value="Unassembled WGS sequence"/>
</dbReference>
<evidence type="ECO:0000313" key="3">
    <source>
        <dbReference type="Proteomes" id="UP000184020"/>
    </source>
</evidence>
<evidence type="ECO:0008006" key="4">
    <source>
        <dbReference type="Google" id="ProtNLM"/>
    </source>
</evidence>
<dbReference type="EMBL" id="FQWF01000020">
    <property type="protein sequence ID" value="SHH17949.1"/>
    <property type="molecule type" value="Genomic_DNA"/>
</dbReference>
<keyword evidence="1" id="KW-0175">Coiled coil</keyword>
<reference evidence="3" key="1">
    <citation type="submission" date="2016-11" db="EMBL/GenBank/DDBJ databases">
        <authorList>
            <person name="Varghese N."/>
            <person name="Submissions S."/>
        </authorList>
    </citation>
    <scope>NUCLEOTIDE SEQUENCE [LARGE SCALE GENOMIC DNA]</scope>
    <source>
        <strain evidence="3">DSM 17659</strain>
    </source>
</reference>